<dbReference type="PROSITE" id="PS50297">
    <property type="entry name" value="ANK_REP_REGION"/>
    <property type="match status" value="3"/>
</dbReference>
<dbReference type="EMBL" id="JAEAOA010001055">
    <property type="protein sequence ID" value="KAK3602713.1"/>
    <property type="molecule type" value="Genomic_DNA"/>
</dbReference>
<dbReference type="PANTHER" id="PTHR24198:SF165">
    <property type="entry name" value="ANKYRIN REPEAT-CONTAINING PROTEIN-RELATED"/>
    <property type="match status" value="1"/>
</dbReference>
<dbReference type="Pfam" id="PF13857">
    <property type="entry name" value="Ank_5"/>
    <property type="match status" value="1"/>
</dbReference>
<reference evidence="4" key="3">
    <citation type="submission" date="2023-05" db="EMBL/GenBank/DDBJ databases">
        <authorList>
            <person name="Smith C.H."/>
        </authorList>
    </citation>
    <scope>NUCLEOTIDE SEQUENCE</scope>
    <source>
        <strain evidence="4">CHS0354</strain>
        <tissue evidence="4">Mantle</tissue>
    </source>
</reference>
<evidence type="ECO:0000256" key="3">
    <source>
        <dbReference type="PROSITE-ProRule" id="PRU00023"/>
    </source>
</evidence>
<dbReference type="PROSITE" id="PS50088">
    <property type="entry name" value="ANK_REPEAT"/>
    <property type="match status" value="4"/>
</dbReference>
<dbReference type="PRINTS" id="PR01415">
    <property type="entry name" value="ANKYRIN"/>
</dbReference>
<proteinExistence type="predicted"/>
<feature type="repeat" description="ANK" evidence="3">
    <location>
        <begin position="270"/>
        <end position="302"/>
    </location>
</feature>
<evidence type="ECO:0000256" key="2">
    <source>
        <dbReference type="ARBA" id="ARBA00023043"/>
    </source>
</evidence>
<evidence type="ECO:0000313" key="5">
    <source>
        <dbReference type="Proteomes" id="UP001195483"/>
    </source>
</evidence>
<dbReference type="Gene3D" id="1.25.40.20">
    <property type="entry name" value="Ankyrin repeat-containing domain"/>
    <property type="match status" value="4"/>
</dbReference>
<dbReference type="SUPFAM" id="SSF48403">
    <property type="entry name" value="Ankyrin repeat"/>
    <property type="match status" value="1"/>
</dbReference>
<feature type="repeat" description="ANK" evidence="3">
    <location>
        <begin position="86"/>
        <end position="118"/>
    </location>
</feature>
<dbReference type="InterPro" id="IPR002110">
    <property type="entry name" value="Ankyrin_rpt"/>
</dbReference>
<dbReference type="PANTHER" id="PTHR24198">
    <property type="entry name" value="ANKYRIN REPEAT AND PROTEIN KINASE DOMAIN-CONTAINING PROTEIN"/>
    <property type="match status" value="1"/>
</dbReference>
<keyword evidence="2 3" id="KW-0040">ANK repeat</keyword>
<dbReference type="Pfam" id="PF00023">
    <property type="entry name" value="Ank"/>
    <property type="match status" value="1"/>
</dbReference>
<sequence>MLAAASTGNVSVTETLVLQGGNIKATISGKQRNANDLSNVIKNCISHPKISRYHHDINLLHIACRYGRMDMVTYLINNIPEHNDNDGWTAIHYAAAKGSAPVIEALTQAGLDLNVRTNAGSNVLIIAVMNDNLPIVKYLIENNPSLTLQNDMDGWTAIHYTAKRGGTPVIEALMQAGLDLNARTNVGAQVLHIAALHDNLKTNDKNGWTAIHYVVKGGSAPVIEALIEAGIDINARTNAGAKVLHIAAGNNNLPIALIEAGIDINARTNAGAKVLHIAAGNNNLPIVKYLIEINLAITLQNDNDGRQQYTMLLKMADLTSTQGLHTLGNDNLPMVEYVIIMNPQIILEKDKDGWTALDYANHGDSFLVMETQIQAGLGLID</sequence>
<comment type="caution">
    <text evidence="4">The sequence shown here is derived from an EMBL/GenBank/DDBJ whole genome shotgun (WGS) entry which is preliminary data.</text>
</comment>
<evidence type="ECO:0000313" key="4">
    <source>
        <dbReference type="EMBL" id="KAK3602713.1"/>
    </source>
</evidence>
<accession>A0AAE0W5D8</accession>
<reference evidence="4" key="2">
    <citation type="journal article" date="2021" name="Genome Biol. Evol.">
        <title>Developing a high-quality reference genome for a parasitic bivalve with doubly uniparental inheritance (Bivalvia: Unionida).</title>
        <authorList>
            <person name="Smith C.H."/>
        </authorList>
    </citation>
    <scope>NUCLEOTIDE SEQUENCE</scope>
    <source>
        <strain evidence="4">CHS0354</strain>
        <tissue evidence="4">Mantle</tissue>
    </source>
</reference>
<dbReference type="Proteomes" id="UP001195483">
    <property type="component" value="Unassembled WGS sequence"/>
</dbReference>
<dbReference type="InterPro" id="IPR036770">
    <property type="entry name" value="Ankyrin_rpt-contain_sf"/>
</dbReference>
<gene>
    <name evidence="4" type="ORF">CHS0354_017155</name>
</gene>
<name>A0AAE0W5D8_9BIVA</name>
<evidence type="ECO:0000256" key="1">
    <source>
        <dbReference type="ARBA" id="ARBA00022737"/>
    </source>
</evidence>
<organism evidence="4 5">
    <name type="scientific">Potamilus streckersoni</name>
    <dbReference type="NCBI Taxonomy" id="2493646"/>
    <lineage>
        <taxon>Eukaryota</taxon>
        <taxon>Metazoa</taxon>
        <taxon>Spiralia</taxon>
        <taxon>Lophotrochozoa</taxon>
        <taxon>Mollusca</taxon>
        <taxon>Bivalvia</taxon>
        <taxon>Autobranchia</taxon>
        <taxon>Heteroconchia</taxon>
        <taxon>Palaeoheterodonta</taxon>
        <taxon>Unionida</taxon>
        <taxon>Unionoidea</taxon>
        <taxon>Unionidae</taxon>
        <taxon>Ambleminae</taxon>
        <taxon>Lampsilini</taxon>
        <taxon>Potamilus</taxon>
    </lineage>
</organism>
<dbReference type="Pfam" id="PF12796">
    <property type="entry name" value="Ank_2"/>
    <property type="match status" value="2"/>
</dbReference>
<keyword evidence="5" id="KW-1185">Reference proteome</keyword>
<dbReference type="AlphaFoldDB" id="A0AAE0W5D8"/>
<keyword evidence="1" id="KW-0677">Repeat</keyword>
<feature type="repeat" description="ANK" evidence="3">
    <location>
        <begin position="206"/>
        <end position="238"/>
    </location>
</feature>
<reference evidence="4" key="1">
    <citation type="journal article" date="2021" name="Genome Biol. Evol.">
        <title>A High-Quality Reference Genome for a Parasitic Bivalve with Doubly Uniparental Inheritance (Bivalvia: Unionida).</title>
        <authorList>
            <person name="Smith C.H."/>
        </authorList>
    </citation>
    <scope>NUCLEOTIDE SEQUENCE</scope>
    <source>
        <strain evidence="4">CHS0354</strain>
    </source>
</reference>
<dbReference type="SMART" id="SM00248">
    <property type="entry name" value="ANK"/>
    <property type="match status" value="7"/>
</dbReference>
<protein>
    <submittedName>
        <fullName evidence="4">Uncharacterized protein</fullName>
    </submittedName>
</protein>
<feature type="repeat" description="ANK" evidence="3">
    <location>
        <begin position="153"/>
        <end position="185"/>
    </location>
</feature>